<dbReference type="WBParaSite" id="ES5_v2.g20413.t1">
    <property type="protein sequence ID" value="ES5_v2.g20413.t1"/>
    <property type="gene ID" value="ES5_v2.g20413"/>
</dbReference>
<reference evidence="2" key="1">
    <citation type="submission" date="2022-11" db="UniProtKB">
        <authorList>
            <consortium name="WormBaseParasite"/>
        </authorList>
    </citation>
    <scope>IDENTIFICATION</scope>
</reference>
<dbReference type="Proteomes" id="UP000887579">
    <property type="component" value="Unplaced"/>
</dbReference>
<accession>A0AC34FSV5</accession>
<sequence length="645" mass="76009">MENEWNNVNNLHDIRDVTKLWIPLNAEDSLNLENAWRRNKECSQQIEIDAKCRPPTFETLMKQEKVSVMKGSYKAYLKDDYGYLSPYFWTNERERWMVMRGEWIYEIPKSPPSLYFMEIKSDPSQEYFYQPVPSMFITSLKSYAGYLKLSHGCPTKFNDFETNYSDLLFVVHGIGHHKGEEDIVQNGYDENEKNEVLSFYNRINCDRRLGKNHDAFLQFESATYQYAMDFYKNGNKTLLAQVLEQFDKNFGKRIIWNNETTTKMIEPNEKIPHRLDFDISKTEYSDLKHMEAGIERKFSWWTKELLLSHLSYWNRPEVIALMTNIIYNFDTIPSCNNTVSPYIRRHLNLRLSWNEWFKQFFTYKIMRWIAAFGIGYLVFCITYAFFDKSGRLAGYISLSVVLTALWLSWSYISKHYYFYEVLWVSWICFYRICQTSATGMLIYYAWIKSEGIRQNYTVFIFSTILPFIFGALLWYLNFSIILSYIIIPTLAVITIIWPFLIRQLIQIYACFAVVVGLWCLTDPGEISRIALLFGAPEEYVFAIYIVVFIPAILNLLITETQPNIDMLFRFIYNFVFTLLALTAIKAAYIELAALSRNYELDCRNPTENGRCLEYLLYNTETKLTGPSKTTLSAISDFISPFLHGT</sequence>
<name>A0AC34FSV5_9BILA</name>
<organism evidence="1 2">
    <name type="scientific">Panagrolaimus sp. ES5</name>
    <dbReference type="NCBI Taxonomy" id="591445"/>
    <lineage>
        <taxon>Eukaryota</taxon>
        <taxon>Metazoa</taxon>
        <taxon>Ecdysozoa</taxon>
        <taxon>Nematoda</taxon>
        <taxon>Chromadorea</taxon>
        <taxon>Rhabditida</taxon>
        <taxon>Tylenchina</taxon>
        <taxon>Panagrolaimomorpha</taxon>
        <taxon>Panagrolaimoidea</taxon>
        <taxon>Panagrolaimidae</taxon>
        <taxon>Panagrolaimus</taxon>
    </lineage>
</organism>
<protein>
    <submittedName>
        <fullName evidence="2">Uncharacterized protein</fullName>
    </submittedName>
</protein>
<proteinExistence type="predicted"/>
<evidence type="ECO:0000313" key="1">
    <source>
        <dbReference type="Proteomes" id="UP000887579"/>
    </source>
</evidence>
<evidence type="ECO:0000313" key="2">
    <source>
        <dbReference type="WBParaSite" id="ES5_v2.g20413.t1"/>
    </source>
</evidence>